<dbReference type="PANTHER" id="PTHR11236:SF48">
    <property type="entry name" value="ISOCHORISMATE SYNTHASE MENF"/>
    <property type="match status" value="1"/>
</dbReference>
<dbReference type="HOGENOM" id="CLU_006493_9_3_12"/>
<dbReference type="KEGG" id="brm:Bmur_2133"/>
<dbReference type="EMBL" id="CP001959">
    <property type="protein sequence ID" value="ADG72208.1"/>
    <property type="molecule type" value="Genomic_DNA"/>
</dbReference>
<keyword evidence="4" id="KW-0479">Metal-binding</keyword>
<keyword evidence="6 11" id="KW-0456">Lyase</keyword>
<feature type="domain" description="Anthranilate synthase component I N-terminal" evidence="10">
    <location>
        <begin position="30"/>
        <end position="165"/>
    </location>
</feature>
<feature type="domain" description="Chorismate-utilising enzyme C-terminal" evidence="9">
    <location>
        <begin position="218"/>
        <end position="469"/>
    </location>
</feature>
<evidence type="ECO:0000259" key="9">
    <source>
        <dbReference type="Pfam" id="PF00425"/>
    </source>
</evidence>
<dbReference type="Pfam" id="PF04715">
    <property type="entry name" value="Anth_synt_I_N"/>
    <property type="match status" value="1"/>
</dbReference>
<gene>
    <name evidence="11" type="ordered locus">Bmur_2133</name>
</gene>
<evidence type="ECO:0000256" key="4">
    <source>
        <dbReference type="ARBA" id="ARBA00022723"/>
    </source>
</evidence>
<protein>
    <recommendedName>
        <fullName evidence="3">Anthranilate synthase component 1</fullName>
    </recommendedName>
</protein>
<organism evidence="11 12">
    <name type="scientific">Brachyspira murdochii (strain ATCC 51284 / DSM 12563 / 56-150)</name>
    <name type="common">Serpulina murdochii</name>
    <dbReference type="NCBI Taxonomy" id="526224"/>
    <lineage>
        <taxon>Bacteria</taxon>
        <taxon>Pseudomonadati</taxon>
        <taxon>Spirochaetota</taxon>
        <taxon>Spirochaetia</taxon>
        <taxon>Brachyspirales</taxon>
        <taxon>Brachyspiraceae</taxon>
        <taxon>Brachyspira</taxon>
    </lineage>
</organism>
<dbReference type="GO" id="GO:0000162">
    <property type="term" value="P:L-tryptophan biosynthetic process"/>
    <property type="evidence" value="ECO:0007669"/>
    <property type="project" value="TreeGrafter"/>
</dbReference>
<evidence type="ECO:0000256" key="2">
    <source>
        <dbReference type="ARBA" id="ARBA00011575"/>
    </source>
</evidence>
<keyword evidence="5" id="KW-0460">Magnesium</keyword>
<dbReference type="STRING" id="526224.Bmur_2133"/>
<dbReference type="AlphaFoldDB" id="D5U427"/>
<comment type="subunit">
    <text evidence="2">Heterotetramer consisting of two non-identical subunits: a beta subunit (TrpG) and a large alpha subunit (TrpE).</text>
</comment>
<dbReference type="GO" id="GO:0046872">
    <property type="term" value="F:metal ion binding"/>
    <property type="evidence" value="ECO:0007669"/>
    <property type="project" value="UniProtKB-KW"/>
</dbReference>
<comment type="function">
    <text evidence="7">Part of a heterotetrameric complex that catalyzes the two-step biosynthesis of anthranilate, an intermediate in the biosynthesis of L-tryptophan. In the first step, the glutamine-binding beta subunit (TrpG) of anthranilate synthase (AS) provides the glutamine amidotransferase activity which generates ammonia as a substrate that, along with chorismate, is used in the second step, catalyzed by the large alpha subunit of AS (TrpE) to produce anthranilate. In the absence of TrpG, TrpE can synthesize anthranilate directly from chorismate and high concentrations of ammonia.</text>
</comment>
<evidence type="ECO:0000313" key="11">
    <source>
        <dbReference type="EMBL" id="ADG72208.1"/>
    </source>
</evidence>
<evidence type="ECO:0000256" key="6">
    <source>
        <dbReference type="ARBA" id="ARBA00023239"/>
    </source>
</evidence>
<evidence type="ECO:0000313" key="12">
    <source>
        <dbReference type="Proteomes" id="UP000001915"/>
    </source>
</evidence>
<comment type="catalytic activity">
    <reaction evidence="8">
        <text>chorismate + L-glutamine = anthranilate + pyruvate + L-glutamate + H(+)</text>
        <dbReference type="Rhea" id="RHEA:21732"/>
        <dbReference type="ChEBI" id="CHEBI:15361"/>
        <dbReference type="ChEBI" id="CHEBI:15378"/>
        <dbReference type="ChEBI" id="CHEBI:16567"/>
        <dbReference type="ChEBI" id="CHEBI:29748"/>
        <dbReference type="ChEBI" id="CHEBI:29985"/>
        <dbReference type="ChEBI" id="CHEBI:58359"/>
        <dbReference type="EC" id="4.1.3.27"/>
    </reaction>
</comment>
<dbReference type="InterPro" id="IPR006805">
    <property type="entry name" value="Anth_synth_I_N"/>
</dbReference>
<dbReference type="RefSeq" id="WP_013114579.1">
    <property type="nucleotide sequence ID" value="NC_014150.1"/>
</dbReference>
<dbReference type="SUPFAM" id="SSF56322">
    <property type="entry name" value="ADC synthase"/>
    <property type="match status" value="1"/>
</dbReference>
<proteinExistence type="predicted"/>
<evidence type="ECO:0000256" key="7">
    <source>
        <dbReference type="ARBA" id="ARBA00025634"/>
    </source>
</evidence>
<evidence type="ECO:0000256" key="5">
    <source>
        <dbReference type="ARBA" id="ARBA00022842"/>
    </source>
</evidence>
<sequence>MYTSIDDVKKIDNLFSYKRAAISKEIYSDFITPIELMRILRNNSDKVFLLESINDKYNWGRYTFLGYEPILNITCKRYDVYINGEFYKRENPKVIIREILKDYKSPKLENMPPFTGGLVGYFSYDYVRYSEKRLDFESKKEDIIDLDLMLFESIICFDNFKQKIILITNVKVDDLDASYKEALNKLDEMESIIRSDKKHNFEDLKIESYFEYEFDEYAYSNIVNKAKGYIKDGDIFQVVLSNTLRAKASGSLFNVYRVLRTINASPYMFYILNNNIEIAGASPETLVKLENDKLYTYPLAGSRPRGKTQKEDLNNEKDLLSDEKELAEHNMLVDLARNDIGKISKIGTVNVEDYMSVERYSHIMHISSTVTGIIRDDKDAIDAIDSILPAGTLSGAPKIRALEIINELETIDRELYGGAIGYIDFSGNMDVCIAIRLVYKKKDNICIRSGAGIVYDSNPKKEFLECINKAKAVVKAIEISKEVF</sequence>
<dbReference type="GO" id="GO:0004049">
    <property type="term" value="F:anthranilate synthase activity"/>
    <property type="evidence" value="ECO:0007669"/>
    <property type="project" value="UniProtKB-EC"/>
</dbReference>
<evidence type="ECO:0000259" key="10">
    <source>
        <dbReference type="Pfam" id="PF04715"/>
    </source>
</evidence>
<dbReference type="PRINTS" id="PR00095">
    <property type="entry name" value="ANTSNTHASEI"/>
</dbReference>
<dbReference type="Proteomes" id="UP000001915">
    <property type="component" value="Chromosome"/>
</dbReference>
<evidence type="ECO:0000256" key="8">
    <source>
        <dbReference type="ARBA" id="ARBA00047683"/>
    </source>
</evidence>
<name>D5U427_BRAM5</name>
<dbReference type="Gene3D" id="3.60.120.10">
    <property type="entry name" value="Anthranilate synthase"/>
    <property type="match status" value="1"/>
</dbReference>
<reference evidence="11 12" key="1">
    <citation type="journal article" date="2010" name="Stand. Genomic Sci.">
        <title>Complete genome sequence of Brachyspira murdochii type strain (56-150).</title>
        <authorList>
            <person name="Pati A."/>
            <person name="Sikorski J."/>
            <person name="Gronow S."/>
            <person name="Munk C."/>
            <person name="Lapidus A."/>
            <person name="Copeland A."/>
            <person name="Glavina Del Tio T."/>
            <person name="Nolan M."/>
            <person name="Lucas S."/>
            <person name="Chen F."/>
            <person name="Tice H."/>
            <person name="Cheng J.F."/>
            <person name="Han C."/>
            <person name="Detter J.C."/>
            <person name="Bruce D."/>
            <person name="Tapia R."/>
            <person name="Goodwin L."/>
            <person name="Pitluck S."/>
            <person name="Liolios K."/>
            <person name="Ivanova N."/>
            <person name="Mavromatis K."/>
            <person name="Mikhailova N."/>
            <person name="Chen A."/>
            <person name="Palaniappan K."/>
            <person name="Land M."/>
            <person name="Hauser L."/>
            <person name="Chang Y.J."/>
            <person name="Jeffries C.D."/>
            <person name="Spring S."/>
            <person name="Rohde M."/>
            <person name="Goker M."/>
            <person name="Bristow J."/>
            <person name="Eisen J.A."/>
            <person name="Markowitz V."/>
            <person name="Hugenholtz P."/>
            <person name="Kyrpides N.C."/>
            <person name="Klenk H.P."/>
        </authorList>
    </citation>
    <scope>NUCLEOTIDE SEQUENCE [LARGE SCALE GENOMIC DNA]</scope>
    <source>
        <strain evidence="12">ATCC 51284 / DSM 12563 / 56-150</strain>
    </source>
</reference>
<comment type="cofactor">
    <cofactor evidence="1">
        <name>Mg(2+)</name>
        <dbReference type="ChEBI" id="CHEBI:18420"/>
    </cofactor>
</comment>
<dbReference type="Pfam" id="PF00425">
    <property type="entry name" value="Chorismate_bind"/>
    <property type="match status" value="1"/>
</dbReference>
<dbReference type="InterPro" id="IPR015890">
    <property type="entry name" value="Chorismate_C"/>
</dbReference>
<dbReference type="InterPro" id="IPR005801">
    <property type="entry name" value="ADC_synthase"/>
</dbReference>
<evidence type="ECO:0000256" key="3">
    <source>
        <dbReference type="ARBA" id="ARBA00020653"/>
    </source>
</evidence>
<dbReference type="InterPro" id="IPR019999">
    <property type="entry name" value="Anth_synth_I-like"/>
</dbReference>
<evidence type="ECO:0000256" key="1">
    <source>
        <dbReference type="ARBA" id="ARBA00001946"/>
    </source>
</evidence>
<dbReference type="eggNOG" id="COG0147">
    <property type="taxonomic scope" value="Bacteria"/>
</dbReference>
<accession>D5U427</accession>
<dbReference type="OrthoDB" id="9803598at2"/>
<dbReference type="PANTHER" id="PTHR11236">
    <property type="entry name" value="AMINOBENZOATE/ANTHRANILATE SYNTHASE"/>
    <property type="match status" value="1"/>
</dbReference>